<dbReference type="PRINTS" id="PR00884">
    <property type="entry name" value="RIBOSOMALHS6"/>
</dbReference>
<dbReference type="GO" id="GO:0006412">
    <property type="term" value="P:translation"/>
    <property type="evidence" value="ECO:0007669"/>
    <property type="project" value="UniProtKB-UniRule"/>
</dbReference>
<protein>
    <recommendedName>
        <fullName evidence="9">Large ribosomal subunit protein eL8</fullName>
    </recommendedName>
</protein>
<dbReference type="GO" id="GO:0019843">
    <property type="term" value="F:rRNA binding"/>
    <property type="evidence" value="ECO:0007669"/>
    <property type="project" value="UniProtKB-KW"/>
</dbReference>
<dbReference type="InterPro" id="IPR018492">
    <property type="entry name" value="Ribosomal_eL8/Nhp2"/>
</dbReference>
<keyword evidence="4 9" id="KW-0819">tRNA processing</keyword>
<dbReference type="SUPFAM" id="SSF55315">
    <property type="entry name" value="L30e-like"/>
    <property type="match status" value="1"/>
</dbReference>
<keyword evidence="3 9" id="KW-0963">Cytoplasm</keyword>
<evidence type="ECO:0000256" key="5">
    <source>
        <dbReference type="ARBA" id="ARBA00022730"/>
    </source>
</evidence>
<evidence type="ECO:0000256" key="2">
    <source>
        <dbReference type="ARBA" id="ARBA00007337"/>
    </source>
</evidence>
<feature type="domain" description="Ribosomal protein eL8/eL30/eS12/Gadd45" evidence="10">
    <location>
        <begin position="20"/>
        <end position="110"/>
    </location>
</feature>
<dbReference type="PANTHER" id="PTHR23105">
    <property type="entry name" value="RIBOSOMAL PROTEIN L7AE FAMILY MEMBER"/>
    <property type="match status" value="1"/>
</dbReference>
<comment type="function">
    <text evidence="9">Multifunctional RNA-binding protein that recognizes the K-turn motif in ribosomal RNA, the RNA component of RNase P, box H/ACA, box C/D and box C'/D' sRNAs.</text>
</comment>
<comment type="subcellular location">
    <subcellularLocation>
        <location evidence="1 9">Cytoplasm</location>
    </subcellularLocation>
</comment>
<dbReference type="InterPro" id="IPR022481">
    <property type="entry name" value="Ribosomal_eL8_arc"/>
</dbReference>
<evidence type="ECO:0000313" key="12">
    <source>
        <dbReference type="EMBL" id="KUK96774.1"/>
    </source>
</evidence>
<accession>A0A101FW73</accession>
<evidence type="ECO:0000256" key="7">
    <source>
        <dbReference type="ARBA" id="ARBA00022980"/>
    </source>
</evidence>
<evidence type="ECO:0000256" key="4">
    <source>
        <dbReference type="ARBA" id="ARBA00022694"/>
    </source>
</evidence>
<dbReference type="GO" id="GO:0003735">
    <property type="term" value="F:structural constituent of ribosome"/>
    <property type="evidence" value="ECO:0007669"/>
    <property type="project" value="InterPro"/>
</dbReference>
<keyword evidence="8 9" id="KW-0687">Ribonucleoprotein</keyword>
<organism evidence="11 14">
    <name type="scientific">Methanothrix harundinacea</name>
    <dbReference type="NCBI Taxonomy" id="301375"/>
    <lineage>
        <taxon>Archaea</taxon>
        <taxon>Methanobacteriati</taxon>
        <taxon>Methanobacteriota</taxon>
        <taxon>Stenosarchaea group</taxon>
        <taxon>Methanomicrobia</taxon>
        <taxon>Methanotrichales</taxon>
        <taxon>Methanotrichaceae</taxon>
        <taxon>Methanothrix</taxon>
    </lineage>
</organism>
<reference evidence="12" key="1">
    <citation type="journal article" date="2015" name="MBio">
        <title>Genome-resolved metagenomic analysis reveals roles for candidate phyla and other microbial community members in biogeochemical transformations in oil reservoirs.</title>
        <authorList>
            <person name="Hu P."/>
            <person name="Tom L."/>
            <person name="Singh A."/>
            <person name="Thomas B.C."/>
            <person name="Baker B.J."/>
            <person name="Piceno Y.M."/>
            <person name="Andersen G.L."/>
            <person name="Banfield J.F."/>
        </authorList>
    </citation>
    <scope>NUCLEOTIDE SEQUENCE [LARGE SCALE GENOMIC DNA]</scope>
    <source>
        <strain evidence="12">56_747</strain>
    </source>
</reference>
<keyword evidence="7 9" id="KW-0689">Ribosomal protein</keyword>
<dbReference type="NCBIfam" id="TIGR03677">
    <property type="entry name" value="eL8_ribo"/>
    <property type="match status" value="1"/>
</dbReference>
<name>A0A101FW73_9EURY</name>
<evidence type="ECO:0000256" key="9">
    <source>
        <dbReference type="HAMAP-Rule" id="MF_00326"/>
    </source>
</evidence>
<dbReference type="Proteomes" id="UP000053961">
    <property type="component" value="Unassembled WGS sequence"/>
</dbReference>
<dbReference type="Proteomes" id="UP000057043">
    <property type="component" value="Unassembled WGS sequence"/>
</dbReference>
<dbReference type="HAMAP" id="MF_00326">
    <property type="entry name" value="Ribosomal_eL8"/>
    <property type="match status" value="1"/>
</dbReference>
<dbReference type="FunFam" id="3.30.1330.30:FF:000020">
    <property type="entry name" value="50S ribosomal protein L7Ae"/>
    <property type="match status" value="1"/>
</dbReference>
<dbReference type="GO" id="GO:0005840">
    <property type="term" value="C:ribosome"/>
    <property type="evidence" value="ECO:0007669"/>
    <property type="project" value="UniProtKB-KW"/>
</dbReference>
<keyword evidence="6 9" id="KW-0694">RNA-binding</keyword>
<dbReference type="InterPro" id="IPR050257">
    <property type="entry name" value="eL8/uL1-like"/>
</dbReference>
<evidence type="ECO:0000256" key="6">
    <source>
        <dbReference type="ARBA" id="ARBA00022884"/>
    </source>
</evidence>
<evidence type="ECO:0000259" key="10">
    <source>
        <dbReference type="Pfam" id="PF01248"/>
    </source>
</evidence>
<dbReference type="PATRIC" id="fig|301375.6.peg.2202"/>
<evidence type="ECO:0000256" key="3">
    <source>
        <dbReference type="ARBA" id="ARBA00022490"/>
    </source>
</evidence>
<dbReference type="GO" id="GO:1990904">
    <property type="term" value="C:ribonucleoprotein complex"/>
    <property type="evidence" value="ECO:0007669"/>
    <property type="project" value="UniProtKB-KW"/>
</dbReference>
<sequence length="122" mass="13223">MARPIYVRFDVPADLASKSLEAIELARDTGRLKKGTNETTKAIERGIAKLVVVGEDVEPPEIVAHIPPLCEEKKTPYIYVKKQSEIGAACGMRVKSAAVAILEPGKGKDVLDEIVQKAQALK</sequence>
<dbReference type="GO" id="GO:0001682">
    <property type="term" value="P:tRNA 5'-leader removal"/>
    <property type="evidence" value="ECO:0007669"/>
    <property type="project" value="UniProtKB-UniRule"/>
</dbReference>
<dbReference type="EMBL" id="LGFT01000001">
    <property type="protein sequence ID" value="KUK45545.1"/>
    <property type="molecule type" value="Genomic_DNA"/>
</dbReference>
<dbReference type="Gene3D" id="3.30.1330.30">
    <property type="match status" value="1"/>
</dbReference>
<comment type="caution">
    <text evidence="11">The sequence shown here is derived from an EMBL/GenBank/DDBJ whole genome shotgun (WGS) entry which is preliminary data.</text>
</comment>
<dbReference type="EMBL" id="LGHB01000008">
    <property type="protein sequence ID" value="KUK96774.1"/>
    <property type="molecule type" value="Genomic_DNA"/>
</dbReference>
<evidence type="ECO:0000313" key="11">
    <source>
        <dbReference type="EMBL" id="KUK45545.1"/>
    </source>
</evidence>
<evidence type="ECO:0000256" key="1">
    <source>
        <dbReference type="ARBA" id="ARBA00004496"/>
    </source>
</evidence>
<dbReference type="PRINTS" id="PR00881">
    <property type="entry name" value="L7ARS6FAMILY"/>
</dbReference>
<dbReference type="GO" id="GO:0004526">
    <property type="term" value="F:ribonuclease P activity"/>
    <property type="evidence" value="ECO:0007669"/>
    <property type="project" value="UniProtKB-UniRule"/>
</dbReference>
<comment type="similarity">
    <text evidence="2 9">Belongs to the eukaryotic ribosomal protein eL8 family.</text>
</comment>
<dbReference type="InterPro" id="IPR029064">
    <property type="entry name" value="Ribosomal_eL30-like_sf"/>
</dbReference>
<dbReference type="Pfam" id="PF01248">
    <property type="entry name" value="Ribosomal_L7Ae"/>
    <property type="match status" value="1"/>
</dbReference>
<comment type="subunit">
    <text evidence="9">Part of the 50S ribosomal subunit. Probably part of the RNase P complex.</text>
</comment>
<evidence type="ECO:0000313" key="13">
    <source>
        <dbReference type="Proteomes" id="UP000053961"/>
    </source>
</evidence>
<evidence type="ECO:0000313" key="14">
    <source>
        <dbReference type="Proteomes" id="UP000057043"/>
    </source>
</evidence>
<evidence type="ECO:0000256" key="8">
    <source>
        <dbReference type="ARBA" id="ARBA00023274"/>
    </source>
</evidence>
<dbReference type="GO" id="GO:0005737">
    <property type="term" value="C:cytoplasm"/>
    <property type="evidence" value="ECO:0007669"/>
    <property type="project" value="UniProtKB-SubCell"/>
</dbReference>
<gene>
    <name evidence="9" type="primary">rpl7ae</name>
    <name evidence="11" type="ORF">XD72_0019</name>
    <name evidence="12" type="ORF">XE07_0860</name>
</gene>
<dbReference type="AlphaFoldDB" id="A0A101FW73"/>
<reference evidence="13 14" key="2">
    <citation type="journal article" date="2015" name="MBio">
        <title>Genome-Resolved Metagenomic Analysis Reveals Roles for Candidate Phyla and Other Microbial Community Members in Biogeochemical Transformations in Oil Reservoirs.</title>
        <authorList>
            <person name="Hu P."/>
            <person name="Tom L."/>
            <person name="Singh A."/>
            <person name="Thomas B.C."/>
            <person name="Baker B.J."/>
            <person name="Piceno Y.M."/>
            <person name="Andersen G.L."/>
            <person name="Banfield J.F."/>
        </authorList>
    </citation>
    <scope>NUCLEOTIDE SEQUENCE [LARGE SCALE GENOMIC DNA]</scope>
    <source>
        <strain evidence="11">57_489</strain>
    </source>
</reference>
<dbReference type="InterPro" id="IPR004038">
    <property type="entry name" value="Ribosomal_eL8/eL30/eS12/Gad45"/>
</dbReference>
<proteinExistence type="inferred from homology"/>
<keyword evidence="5 9" id="KW-0699">rRNA-binding</keyword>